<comment type="caution">
    <text evidence="1">The sequence shown here is derived from an EMBL/GenBank/DDBJ whole genome shotgun (WGS) entry which is preliminary data.</text>
</comment>
<name>A0A1F5V192_FRAXR</name>
<dbReference type="Proteomes" id="UP000179157">
    <property type="component" value="Unassembled WGS sequence"/>
</dbReference>
<gene>
    <name evidence="1" type="ORF">A2Z21_03260</name>
</gene>
<reference evidence="1 2" key="1">
    <citation type="journal article" date="2016" name="Nat. Commun.">
        <title>Thousands of microbial genomes shed light on interconnected biogeochemical processes in an aquifer system.</title>
        <authorList>
            <person name="Anantharaman K."/>
            <person name="Brown C.T."/>
            <person name="Hug L.A."/>
            <person name="Sharon I."/>
            <person name="Castelle C.J."/>
            <person name="Probst A.J."/>
            <person name="Thomas B.C."/>
            <person name="Singh A."/>
            <person name="Wilkins M.J."/>
            <person name="Karaoz U."/>
            <person name="Brodie E.L."/>
            <person name="Williams K.H."/>
            <person name="Hubbard S.S."/>
            <person name="Banfield J.F."/>
        </authorList>
    </citation>
    <scope>NUCLEOTIDE SEQUENCE [LARGE SCALE GENOMIC DNA]</scope>
    <source>
        <strain evidence="2">RBG_16_55_9</strain>
    </source>
</reference>
<evidence type="ECO:0000313" key="1">
    <source>
        <dbReference type="EMBL" id="OGF57183.1"/>
    </source>
</evidence>
<protein>
    <submittedName>
        <fullName evidence="1">Uncharacterized protein</fullName>
    </submittedName>
</protein>
<sequence length="102" mass="12150">MPNSKRFPTVTKVEKSTLRRAYKFFREQLSAIPQIRYIAAYLQDDLIHFWTIIPERVREVQRKIYNAELELMDHSPTFSYDFNVIFCPGDFTTLLPSEAQFI</sequence>
<organism evidence="1 2">
    <name type="scientific">Fraserbacteria sp. (strain RBG_16_55_9)</name>
    <dbReference type="NCBI Taxonomy" id="1817864"/>
    <lineage>
        <taxon>Bacteria</taxon>
        <taxon>Candidatus Fraseribacteriota</taxon>
    </lineage>
</organism>
<dbReference type="EMBL" id="MFGX01000017">
    <property type="protein sequence ID" value="OGF57183.1"/>
    <property type="molecule type" value="Genomic_DNA"/>
</dbReference>
<accession>A0A1F5V192</accession>
<proteinExistence type="predicted"/>
<dbReference type="AlphaFoldDB" id="A0A1F5V192"/>
<evidence type="ECO:0000313" key="2">
    <source>
        <dbReference type="Proteomes" id="UP000179157"/>
    </source>
</evidence>